<dbReference type="Gene3D" id="3.30.70.1440">
    <property type="entry name" value="Multidrug efflux transporter AcrB pore domain"/>
    <property type="match status" value="1"/>
</dbReference>
<feature type="transmembrane region" description="Helical" evidence="9">
    <location>
        <begin position="439"/>
        <end position="459"/>
    </location>
</feature>
<feature type="transmembrane region" description="Helical" evidence="9">
    <location>
        <begin position="878"/>
        <end position="896"/>
    </location>
</feature>
<feature type="transmembrane region" description="Helical" evidence="9">
    <location>
        <begin position="903"/>
        <end position="925"/>
    </location>
</feature>
<dbReference type="SUPFAM" id="SSF82866">
    <property type="entry name" value="Multidrug efflux transporter AcrB transmembrane domain"/>
    <property type="match status" value="2"/>
</dbReference>
<dbReference type="STRING" id="1235591.CAK95_17780"/>
<dbReference type="Gene3D" id="3.30.70.1430">
    <property type="entry name" value="Multidrug efflux transporter AcrB pore domain"/>
    <property type="match status" value="2"/>
</dbReference>
<evidence type="ECO:0000256" key="5">
    <source>
        <dbReference type="ARBA" id="ARBA00022519"/>
    </source>
</evidence>
<evidence type="ECO:0000256" key="8">
    <source>
        <dbReference type="ARBA" id="ARBA00023136"/>
    </source>
</evidence>
<dbReference type="Proteomes" id="UP000194137">
    <property type="component" value="Chromosome"/>
</dbReference>
<name>A0A1W6ZTJ3_9HYPH</name>
<dbReference type="RefSeq" id="WP_086089122.1">
    <property type="nucleotide sequence ID" value="NZ_CP021112.1"/>
</dbReference>
<organism evidence="10 11">
    <name type="scientific">Pseudorhodoplanes sinuspersici</name>
    <dbReference type="NCBI Taxonomy" id="1235591"/>
    <lineage>
        <taxon>Bacteria</taxon>
        <taxon>Pseudomonadati</taxon>
        <taxon>Pseudomonadota</taxon>
        <taxon>Alphaproteobacteria</taxon>
        <taxon>Hyphomicrobiales</taxon>
        <taxon>Pseudorhodoplanes</taxon>
    </lineage>
</organism>
<keyword evidence="3 9" id="KW-0813">Transport</keyword>
<dbReference type="PRINTS" id="PR00702">
    <property type="entry name" value="ACRIFLAVINRP"/>
</dbReference>
<comment type="subcellular location">
    <subcellularLocation>
        <location evidence="1 9">Cell inner membrane</location>
        <topology evidence="1 9">Multi-pass membrane protein</topology>
    </subcellularLocation>
</comment>
<dbReference type="GO" id="GO:0015562">
    <property type="term" value="F:efflux transmembrane transporter activity"/>
    <property type="evidence" value="ECO:0007669"/>
    <property type="project" value="InterPro"/>
</dbReference>
<dbReference type="KEGG" id="psin:CAK95_17780"/>
<dbReference type="GO" id="GO:0005886">
    <property type="term" value="C:plasma membrane"/>
    <property type="evidence" value="ECO:0007669"/>
    <property type="project" value="UniProtKB-SubCell"/>
</dbReference>
<dbReference type="Gene3D" id="1.20.1640.10">
    <property type="entry name" value="Multidrug efflux transporter AcrB transmembrane domain"/>
    <property type="match status" value="2"/>
</dbReference>
<dbReference type="InterPro" id="IPR001036">
    <property type="entry name" value="Acrflvin-R"/>
</dbReference>
<dbReference type="GO" id="GO:0009636">
    <property type="term" value="P:response to toxic substance"/>
    <property type="evidence" value="ECO:0007669"/>
    <property type="project" value="UniProtKB-ARBA"/>
</dbReference>
<keyword evidence="4" id="KW-1003">Cell membrane</keyword>
<protein>
    <recommendedName>
        <fullName evidence="9">Efflux pump membrane transporter</fullName>
    </recommendedName>
</protein>
<evidence type="ECO:0000313" key="10">
    <source>
        <dbReference type="EMBL" id="ARQ00727.1"/>
    </source>
</evidence>
<dbReference type="NCBIfam" id="TIGR00915">
    <property type="entry name" value="2A0602"/>
    <property type="match status" value="1"/>
</dbReference>
<comment type="similarity">
    <text evidence="2 9">Belongs to the resistance-nodulation-cell division (RND) (TC 2.A.6) family.</text>
</comment>
<feature type="transmembrane region" description="Helical" evidence="9">
    <location>
        <begin position="980"/>
        <end position="1002"/>
    </location>
</feature>
<feature type="transmembrane region" description="Helical" evidence="9">
    <location>
        <begin position="931"/>
        <end position="955"/>
    </location>
</feature>
<keyword evidence="11" id="KW-1185">Reference proteome</keyword>
<dbReference type="Gene3D" id="3.30.70.1320">
    <property type="entry name" value="Multidrug efflux transporter AcrB pore domain like"/>
    <property type="match status" value="1"/>
</dbReference>
<proteinExistence type="inferred from homology"/>
<reference evidence="10 11" key="1">
    <citation type="submission" date="2017-05" db="EMBL/GenBank/DDBJ databases">
        <title>Full genome sequence of Pseudorhodoplanes sinuspersici.</title>
        <authorList>
            <person name="Dastgheib S.M.M."/>
            <person name="Shavandi M."/>
            <person name="Tirandaz H."/>
        </authorList>
    </citation>
    <scope>NUCLEOTIDE SEQUENCE [LARGE SCALE GENOMIC DNA]</scope>
    <source>
        <strain evidence="10 11">RIPI110</strain>
    </source>
</reference>
<sequence>MKISHFFIDRPIFAAVVSIVFIILGAVAFVRLPIAQYPEIAPPVINITGQYPGASSETVADTVVAPIEQQVNGVEGMIYISSNSTADGRFSISVTFDLGTNLDIAQVQVQNRVAIAQPRLPLPVQQIGVVVAKSSPDILMVVNLFSPDGSRDPIFLTNYANLQIKDVLTRLDGVGSITVFGARDFAMQVWLDPNRLQSLNLTAQDVTNALQGQNVQVAGGVLNSPPVPHQLSFQVAVRTLGRLSDPTEFGNIIVKQTEDAVVRIKDVARVELTGQDYSSSSYLGRNPSVALAVFQRPGSNALATGNSIRRTTAELAKAFPEGMQYTIIYDPTQFIQQSVNAVIETIFEAVVLVVLVIMLFLQTWRAAVIPIVAIPVSLIGTFFMMSVFGFTLNNLSLFGLVLAIGIVVDDAIVVVENVERNIGQGLSPREAAIRSMDEVGGALVAIALVLSAVFIPAAFITGISGQFYRQFALTIAGATAISLIVSLTLSPAMCALLLKPHSQSHEDRWWEKPIHGFFRYFNAGFNWLSSRYGWLTGRLIRRSALMLALYAVIIGVGLNEFRKAPQGFIPQQDLGYLIVAAQLPPGASLERTDAVMKRATELALETPGVMNAINIVGFSGATFTNAPNAGAIFVILDPFDKRAGNPAQSAAGIQGALFGKYAAIKEALLLVVQPPPVQGIGNAGGFRMMVEDRAGRGPEALQQAVGAMMGRAAQTPGLMQVYSLFEVSTPQLYLDIDRTKAQLLGINLPDVFNTLQTNIGSSYVNDFNLFGRTFRVQAQAEAPYRLQPKDILDLRVRNSNGDTVPIGAFTTVRDITGPYRVPRYNIYPAAELDGSAAPGFSQGQAIQIMEKLAAETLPDGFAYEWTTLAYQQIRAGSTAMFAFILAVVFVFLVLAAQYESLTLPLAVILIVPMCLIASIFGVVWRGQDNNILTQVGFIVLIGLAAKNAILIVEFAKQLEEQGRDRFQAAMEAAELRLRPILMTSLAFILGVVPLAIAMGAGAELRQALGTAVVSGMIGVTVFGLIFTPVFYVVVRWLEDLFMRRRAAPQQAQTEPNA</sequence>
<keyword evidence="8 9" id="KW-0472">Membrane</keyword>
<dbReference type="GO" id="GO:0042910">
    <property type="term" value="F:xenobiotic transmembrane transporter activity"/>
    <property type="evidence" value="ECO:0007669"/>
    <property type="project" value="TreeGrafter"/>
</dbReference>
<dbReference type="FunFam" id="3.30.70.1430:FF:000001">
    <property type="entry name" value="Efflux pump membrane transporter"/>
    <property type="match status" value="1"/>
</dbReference>
<feature type="transmembrane region" description="Helical" evidence="9">
    <location>
        <begin position="397"/>
        <end position="418"/>
    </location>
</feature>
<evidence type="ECO:0000256" key="4">
    <source>
        <dbReference type="ARBA" id="ARBA00022475"/>
    </source>
</evidence>
<evidence type="ECO:0000256" key="9">
    <source>
        <dbReference type="RuleBase" id="RU364070"/>
    </source>
</evidence>
<evidence type="ECO:0000256" key="6">
    <source>
        <dbReference type="ARBA" id="ARBA00022692"/>
    </source>
</evidence>
<keyword evidence="5 9" id="KW-0997">Cell inner membrane</keyword>
<feature type="transmembrane region" description="Helical" evidence="9">
    <location>
        <begin position="12"/>
        <end position="34"/>
    </location>
</feature>
<evidence type="ECO:0000256" key="1">
    <source>
        <dbReference type="ARBA" id="ARBA00004429"/>
    </source>
</evidence>
<evidence type="ECO:0000256" key="2">
    <source>
        <dbReference type="ARBA" id="ARBA00010942"/>
    </source>
</evidence>
<dbReference type="OrthoDB" id="9807350at2"/>
<dbReference type="EMBL" id="CP021112">
    <property type="protein sequence ID" value="ARQ00727.1"/>
    <property type="molecule type" value="Genomic_DNA"/>
</dbReference>
<keyword evidence="7 9" id="KW-1133">Transmembrane helix</keyword>
<feature type="transmembrane region" description="Helical" evidence="9">
    <location>
        <begin position="341"/>
        <end position="361"/>
    </location>
</feature>
<dbReference type="SUPFAM" id="SSF82693">
    <property type="entry name" value="Multidrug efflux transporter AcrB pore domain, PN1, PN2, PC1 and PC2 subdomains"/>
    <property type="match status" value="4"/>
</dbReference>
<dbReference type="PANTHER" id="PTHR32063">
    <property type="match status" value="1"/>
</dbReference>
<dbReference type="InterPro" id="IPR027463">
    <property type="entry name" value="AcrB_DN_DC_subdom"/>
</dbReference>
<feature type="transmembrane region" description="Helical" evidence="9">
    <location>
        <begin position="471"/>
        <end position="498"/>
    </location>
</feature>
<dbReference type="SUPFAM" id="SSF82714">
    <property type="entry name" value="Multidrug efflux transporter AcrB TolC docking domain, DN and DC subdomains"/>
    <property type="match status" value="2"/>
</dbReference>
<feature type="transmembrane region" description="Helical" evidence="9">
    <location>
        <begin position="368"/>
        <end position="391"/>
    </location>
</feature>
<dbReference type="InterPro" id="IPR000731">
    <property type="entry name" value="SSD"/>
</dbReference>
<gene>
    <name evidence="10" type="ORF">CAK95_17780</name>
</gene>
<dbReference type="NCBIfam" id="NF000282">
    <property type="entry name" value="RND_permease_1"/>
    <property type="match status" value="1"/>
</dbReference>
<evidence type="ECO:0000256" key="3">
    <source>
        <dbReference type="ARBA" id="ARBA00022448"/>
    </source>
</evidence>
<evidence type="ECO:0000313" key="11">
    <source>
        <dbReference type="Proteomes" id="UP000194137"/>
    </source>
</evidence>
<feature type="transmembrane region" description="Helical" evidence="9">
    <location>
        <begin position="539"/>
        <end position="558"/>
    </location>
</feature>
<accession>A0A1W6ZTJ3</accession>
<dbReference type="AlphaFoldDB" id="A0A1W6ZTJ3"/>
<dbReference type="PROSITE" id="PS50156">
    <property type="entry name" value="SSD"/>
    <property type="match status" value="1"/>
</dbReference>
<dbReference type="PANTHER" id="PTHR32063:SF11">
    <property type="entry name" value="CATION OR DRUG EFFLUX SYSTEM PROTEIN"/>
    <property type="match status" value="1"/>
</dbReference>
<feature type="transmembrane region" description="Helical" evidence="9">
    <location>
        <begin position="1008"/>
        <end position="1034"/>
    </location>
</feature>
<dbReference type="InterPro" id="IPR004764">
    <property type="entry name" value="MdtF-like"/>
</dbReference>
<dbReference type="Pfam" id="PF00873">
    <property type="entry name" value="ACR_tran"/>
    <property type="match status" value="1"/>
</dbReference>
<keyword evidence="6 9" id="KW-0812">Transmembrane</keyword>
<evidence type="ECO:0000256" key="7">
    <source>
        <dbReference type="ARBA" id="ARBA00022989"/>
    </source>
</evidence>
<dbReference type="FunFam" id="1.20.1640.10:FF:000001">
    <property type="entry name" value="Efflux pump membrane transporter"/>
    <property type="match status" value="1"/>
</dbReference>
<dbReference type="Gene3D" id="3.30.2090.10">
    <property type="entry name" value="Multidrug efflux transporter AcrB TolC docking domain, DN and DC subdomains"/>
    <property type="match status" value="2"/>
</dbReference>